<accession>A0AAD1XJM2</accession>
<gene>
    <name evidence="1" type="ORF">ECRASSUSDP1_LOCUS15241</name>
</gene>
<comment type="caution">
    <text evidence="1">The sequence shown here is derived from an EMBL/GenBank/DDBJ whole genome shotgun (WGS) entry which is preliminary data.</text>
</comment>
<reference evidence="1" key="1">
    <citation type="submission" date="2023-07" db="EMBL/GenBank/DDBJ databases">
        <authorList>
            <consortium name="AG Swart"/>
            <person name="Singh M."/>
            <person name="Singh A."/>
            <person name="Seah K."/>
            <person name="Emmerich C."/>
        </authorList>
    </citation>
    <scope>NUCLEOTIDE SEQUENCE</scope>
    <source>
        <strain evidence="1">DP1</strain>
    </source>
</reference>
<evidence type="ECO:0000313" key="2">
    <source>
        <dbReference type="Proteomes" id="UP001295684"/>
    </source>
</evidence>
<dbReference type="AlphaFoldDB" id="A0AAD1XJM2"/>
<protein>
    <submittedName>
        <fullName evidence="1">Uncharacterized protein</fullName>
    </submittedName>
</protein>
<evidence type="ECO:0000313" key="1">
    <source>
        <dbReference type="EMBL" id="CAI2373892.1"/>
    </source>
</evidence>
<organism evidence="1 2">
    <name type="scientific">Euplotes crassus</name>
    <dbReference type="NCBI Taxonomy" id="5936"/>
    <lineage>
        <taxon>Eukaryota</taxon>
        <taxon>Sar</taxon>
        <taxon>Alveolata</taxon>
        <taxon>Ciliophora</taxon>
        <taxon>Intramacronucleata</taxon>
        <taxon>Spirotrichea</taxon>
        <taxon>Hypotrichia</taxon>
        <taxon>Euplotida</taxon>
        <taxon>Euplotidae</taxon>
        <taxon>Moneuplotes</taxon>
    </lineage>
</organism>
<proteinExistence type="predicted"/>
<name>A0AAD1XJM2_EUPCR</name>
<dbReference type="Proteomes" id="UP001295684">
    <property type="component" value="Unassembled WGS sequence"/>
</dbReference>
<sequence>MSKFTKRNSVHNHKNYPLKVRLHSRHARNSVDFVRKRRNPFKNLVIKDGNDLFNSETISHYIKNSFDSKTNYLRLKIANLVEKQKEIQLFKEKYFSKATELQNDEFSQEHKSHEISLKDDIERLKKVLETHCTNPLKQIQDKGQYGETRDCFHPKFKLRSLGPSYSNLSMNNKVKLIDCFLKETYKPQQESIYENDQISDYSDTNSMQKFSTPVSLSKDVTLTVDDSYTESSTSLHRGLKQRISLLPKGNIRKNKTYLDCRLKQNNIRKSDSLKVLKIKSGALFKKKSPVRLTDVDHFRILGKIKQFRKKKGF</sequence>
<dbReference type="EMBL" id="CAMPGE010015259">
    <property type="protein sequence ID" value="CAI2373892.1"/>
    <property type="molecule type" value="Genomic_DNA"/>
</dbReference>
<keyword evidence="2" id="KW-1185">Reference proteome</keyword>